<proteinExistence type="predicted"/>
<sequence>MPRPTSAEVEEQALDWFLRLGDNRAAADRTAFERWLAADARHRAAYDDLVATWQAPALRAASAGLRPPLRPPVHRPGKARQRLAIAGRMAAVLLVACLIWQAPRLLITWQADYATRAGEQERIALADGTQVTLNTGSAIAVEMTGGVRHVRLLAGEAFFDVAHDALHPFVVTGRRGEVRVTGTEFTVRLDEVGDRVVLREGHVAVHEIDGPDEATLEPGEAVTALAEGGLSPVTRADTDSALAWLGGRMEISDAPLAQAVAEIGRYRAAPVMLLRGGVRNVSGSFSLRDPDAALAALAGLSGLTVRHLPGGAVVLY</sequence>
<dbReference type="PANTHER" id="PTHR30273">
    <property type="entry name" value="PERIPLASMIC SIGNAL SENSOR AND SIGMA FACTOR ACTIVATOR FECR-RELATED"/>
    <property type="match status" value="1"/>
</dbReference>
<comment type="caution">
    <text evidence="3">The sequence shown here is derived from an EMBL/GenBank/DDBJ whole genome shotgun (WGS) entry which is preliminary data.</text>
</comment>
<dbReference type="Proteomes" id="UP000196878">
    <property type="component" value="Unassembled WGS sequence"/>
</dbReference>
<name>A0A212AAN8_9RHOB</name>
<dbReference type="OrthoDB" id="636724at2"/>
<reference evidence="3 4" key="1">
    <citation type="submission" date="2016-12" db="EMBL/GenBank/DDBJ databases">
        <title>Comparison of Traditional DNA-DNA Hybridization with In Silico Genomic Analysis.</title>
        <authorList>
            <person name="Nicholson A.C."/>
            <person name="Humrighouse B.W."/>
            <person name="Graziano J."/>
            <person name="Lasker B."/>
            <person name="Whitney A.M."/>
            <person name="Mcquiston J.R."/>
        </authorList>
    </citation>
    <scope>NUCLEOTIDE SEQUENCE [LARGE SCALE GENOMIC DNA]</scope>
    <source>
        <strain evidence="3 4">H2240</strain>
    </source>
</reference>
<dbReference type="Gene3D" id="2.60.120.1440">
    <property type="match status" value="1"/>
</dbReference>
<dbReference type="EMBL" id="NIPW01000022">
    <property type="protein sequence ID" value="OWJ77275.1"/>
    <property type="molecule type" value="Genomic_DNA"/>
</dbReference>
<keyword evidence="4" id="KW-1185">Reference proteome</keyword>
<gene>
    <name evidence="3" type="ORF">CDV49_11630</name>
</gene>
<evidence type="ECO:0000313" key="4">
    <source>
        <dbReference type="Proteomes" id="UP000196878"/>
    </source>
</evidence>
<dbReference type="PIRSF" id="PIRSF018266">
    <property type="entry name" value="FecR"/>
    <property type="match status" value="1"/>
</dbReference>
<organism evidence="3 4">
    <name type="scientific">Haematobacter genomosp. 1</name>
    <dbReference type="NCBI Taxonomy" id="366618"/>
    <lineage>
        <taxon>Bacteria</taxon>
        <taxon>Pseudomonadati</taxon>
        <taxon>Pseudomonadota</taxon>
        <taxon>Alphaproteobacteria</taxon>
        <taxon>Rhodobacterales</taxon>
        <taxon>Paracoccaceae</taxon>
        <taxon>Haematobacter</taxon>
    </lineage>
</organism>
<dbReference type="InterPro" id="IPR032623">
    <property type="entry name" value="FecR_N"/>
</dbReference>
<dbReference type="PANTHER" id="PTHR30273:SF2">
    <property type="entry name" value="PROTEIN FECR"/>
    <property type="match status" value="1"/>
</dbReference>
<dbReference type="Pfam" id="PF04773">
    <property type="entry name" value="FecR"/>
    <property type="match status" value="1"/>
</dbReference>
<accession>A0A212AAN8</accession>
<dbReference type="Pfam" id="PF16220">
    <property type="entry name" value="DUF4880"/>
    <property type="match status" value="1"/>
</dbReference>
<evidence type="ECO:0000259" key="1">
    <source>
        <dbReference type="Pfam" id="PF04773"/>
    </source>
</evidence>
<feature type="domain" description="FecR N-terminal" evidence="2">
    <location>
        <begin position="11"/>
        <end position="49"/>
    </location>
</feature>
<protein>
    <submittedName>
        <fullName evidence="3">Iron dicitrate transport regulator FecR</fullName>
    </submittedName>
</protein>
<feature type="domain" description="FecR protein" evidence="1">
    <location>
        <begin position="112"/>
        <end position="203"/>
    </location>
</feature>
<evidence type="ECO:0000313" key="3">
    <source>
        <dbReference type="EMBL" id="OWJ77275.1"/>
    </source>
</evidence>
<dbReference type="RefSeq" id="WP_088215615.1">
    <property type="nucleotide sequence ID" value="NZ_NIPW01000022.1"/>
</dbReference>
<dbReference type="InterPro" id="IPR012373">
    <property type="entry name" value="Ferrdict_sens_TM"/>
</dbReference>
<dbReference type="AlphaFoldDB" id="A0A212AAN8"/>
<evidence type="ECO:0000259" key="2">
    <source>
        <dbReference type="Pfam" id="PF16220"/>
    </source>
</evidence>
<dbReference type="InterPro" id="IPR006860">
    <property type="entry name" value="FecR"/>
</dbReference>
<dbReference type="GO" id="GO:0016989">
    <property type="term" value="F:sigma factor antagonist activity"/>
    <property type="evidence" value="ECO:0007669"/>
    <property type="project" value="TreeGrafter"/>
</dbReference>